<evidence type="ECO:0000256" key="1">
    <source>
        <dbReference type="SAM" id="MobiDB-lite"/>
    </source>
</evidence>
<proteinExistence type="predicted"/>
<dbReference type="EMBL" id="QYCY01000004">
    <property type="protein sequence ID" value="RLV72982.1"/>
    <property type="molecule type" value="Genomic_DNA"/>
</dbReference>
<evidence type="ECO:0000313" key="2">
    <source>
        <dbReference type="EMBL" id="RLV72982.1"/>
    </source>
</evidence>
<feature type="region of interest" description="Disordered" evidence="1">
    <location>
        <begin position="1"/>
        <end position="44"/>
    </location>
</feature>
<accession>A0A3L8R128</accession>
<name>A0A3L8R128_STRRN</name>
<sequence length="105" mass="10908">MTGADRPGRPLPLPRLSRPGEWTRPTRQRTTHFTPSGGGRGPARGVLECGADAERVELRAGIAAACLIGQGPRGDSGNEESVTVVVPVQKPVQKDELGAVGGRCG</sequence>
<dbReference type="Proteomes" id="UP000281594">
    <property type="component" value="Unassembled WGS sequence"/>
</dbReference>
<comment type="caution">
    <text evidence="2">The sequence shown here is derived from an EMBL/GenBank/DDBJ whole genome shotgun (WGS) entry which is preliminary data.</text>
</comment>
<gene>
    <name evidence="2" type="ORF">D3C57_150685</name>
</gene>
<evidence type="ECO:0000313" key="3">
    <source>
        <dbReference type="Proteomes" id="UP000281594"/>
    </source>
</evidence>
<protein>
    <submittedName>
        <fullName evidence="2">Uncharacterized protein</fullName>
    </submittedName>
</protein>
<reference evidence="2 3" key="1">
    <citation type="journal article" date="2018" name="J. Biol. Chem.">
        <title>Discovery of the actinoplanic acid pathway in Streptomyces rapamycinicus reveals a genetically conserved synergism with rapamycin.</title>
        <authorList>
            <person name="Mrak P."/>
            <person name="Krastel P."/>
            <person name="Pivk Lukancic P."/>
            <person name="Tao J."/>
            <person name="Pistorius D."/>
            <person name="Moore C.M."/>
        </authorList>
    </citation>
    <scope>NUCLEOTIDE SEQUENCE [LARGE SCALE GENOMIC DNA]</scope>
    <source>
        <strain evidence="2 3">NRRL 5491</strain>
    </source>
</reference>
<organism evidence="2 3">
    <name type="scientific">Streptomyces rapamycinicus (strain ATCC 29253 / DSM 41530 / NRRL 5491 / AYB-994)</name>
    <name type="common">Streptomyces hygroscopicus (strain ATCC 29253)</name>
    <dbReference type="NCBI Taxonomy" id="1343740"/>
    <lineage>
        <taxon>Bacteria</taxon>
        <taxon>Bacillati</taxon>
        <taxon>Actinomycetota</taxon>
        <taxon>Actinomycetes</taxon>
        <taxon>Kitasatosporales</taxon>
        <taxon>Streptomycetaceae</taxon>
        <taxon>Streptomyces</taxon>
        <taxon>Streptomyces violaceusniger group</taxon>
    </lineage>
</organism>
<dbReference type="AlphaFoldDB" id="A0A3L8R128"/>